<evidence type="ECO:0000313" key="7">
    <source>
        <dbReference type="EMBL" id="NMW87362.1"/>
    </source>
</evidence>
<dbReference type="EC" id="3.1.3.48" evidence="2"/>
<evidence type="ECO:0000256" key="1">
    <source>
        <dbReference type="ARBA" id="ARBA00011063"/>
    </source>
</evidence>
<evidence type="ECO:0000313" key="8">
    <source>
        <dbReference type="Proteomes" id="UP000553981"/>
    </source>
</evidence>
<gene>
    <name evidence="7" type="ORF">HHJ67_06290</name>
</gene>
<dbReference type="RefSeq" id="WP_004007725.1">
    <property type="nucleotide sequence ID" value="NZ_JABCUI010000002.1"/>
</dbReference>
<evidence type="ECO:0000256" key="4">
    <source>
        <dbReference type="ARBA" id="ARBA00022912"/>
    </source>
</evidence>
<dbReference type="AlphaFoldDB" id="A0A7Y0UHD1"/>
<accession>A0A7Y0UHD1</accession>
<sequence length="182" mass="19685">MNILVVCTGNICRSPMAEIILRETAAREGVDLRVSSAGTSDEEHGHGLDRRAAKVLREAGYTLPTSHFAHRATTAELRSADLVLAMTTGHARILQRMMASAGVSADKLHLWREFDGTVPFGSINDYLQSSPGYSDQYSSGGHADVPDPWYGDQDGFYRTLAVVEAGAEGLLRWHKGGGAQAR</sequence>
<dbReference type="Proteomes" id="UP000553981">
    <property type="component" value="Unassembled WGS sequence"/>
</dbReference>
<dbReference type="PRINTS" id="PR00719">
    <property type="entry name" value="LMWPTPASE"/>
</dbReference>
<evidence type="ECO:0000256" key="3">
    <source>
        <dbReference type="ARBA" id="ARBA00022801"/>
    </source>
</evidence>
<evidence type="ECO:0000256" key="5">
    <source>
        <dbReference type="PIRSR" id="PIRSR617867-1"/>
    </source>
</evidence>
<evidence type="ECO:0000256" key="2">
    <source>
        <dbReference type="ARBA" id="ARBA00013064"/>
    </source>
</evidence>
<dbReference type="InterPro" id="IPR036196">
    <property type="entry name" value="Ptyr_pPase_sf"/>
</dbReference>
<dbReference type="InterPro" id="IPR050438">
    <property type="entry name" value="LMW_PTPase"/>
</dbReference>
<dbReference type="SMART" id="SM00226">
    <property type="entry name" value="LMWPc"/>
    <property type="match status" value="1"/>
</dbReference>
<feature type="active site" description="Proton donor" evidence="5">
    <location>
        <position position="147"/>
    </location>
</feature>
<evidence type="ECO:0000259" key="6">
    <source>
        <dbReference type="SMART" id="SM00226"/>
    </source>
</evidence>
<keyword evidence="4" id="KW-0904">Protein phosphatase</keyword>
<keyword evidence="3" id="KW-0378">Hydrolase</keyword>
<feature type="domain" description="Phosphotyrosine protein phosphatase I" evidence="6">
    <location>
        <begin position="1"/>
        <end position="173"/>
    </location>
</feature>
<reference evidence="7 8" key="1">
    <citation type="submission" date="2020-04" db="EMBL/GenBank/DDBJ databases">
        <title>Antimicrobial susceptibility and clonality of vaginal-derived multi-drug resistant Mobiluncus isolates in China.</title>
        <authorList>
            <person name="Zhang X."/>
        </authorList>
    </citation>
    <scope>NUCLEOTIDE SEQUENCE [LARGE SCALE GENOMIC DNA]</scope>
    <source>
        <strain evidence="7 8">19</strain>
    </source>
</reference>
<dbReference type="Pfam" id="PF01451">
    <property type="entry name" value="LMWPc"/>
    <property type="match status" value="1"/>
</dbReference>
<feature type="active site" description="Nucleophile" evidence="5">
    <location>
        <position position="7"/>
    </location>
</feature>
<dbReference type="InterPro" id="IPR017867">
    <property type="entry name" value="Tyr_phospatase_low_mol_wt"/>
</dbReference>
<name>A0A7Y0UHD1_9ACTO</name>
<dbReference type="InterPro" id="IPR023485">
    <property type="entry name" value="Ptyr_pPase"/>
</dbReference>
<comment type="similarity">
    <text evidence="1">Belongs to the low molecular weight phosphotyrosine protein phosphatase family.</text>
</comment>
<dbReference type="SUPFAM" id="SSF52788">
    <property type="entry name" value="Phosphotyrosine protein phosphatases I"/>
    <property type="match status" value="1"/>
</dbReference>
<dbReference type="GO" id="GO:0004725">
    <property type="term" value="F:protein tyrosine phosphatase activity"/>
    <property type="evidence" value="ECO:0007669"/>
    <property type="project" value="UniProtKB-EC"/>
</dbReference>
<dbReference type="Gene3D" id="3.40.50.2300">
    <property type="match status" value="1"/>
</dbReference>
<organism evidence="7 8">
    <name type="scientific">Mobiluncus curtisii</name>
    <dbReference type="NCBI Taxonomy" id="2051"/>
    <lineage>
        <taxon>Bacteria</taxon>
        <taxon>Bacillati</taxon>
        <taxon>Actinomycetota</taxon>
        <taxon>Actinomycetes</taxon>
        <taxon>Actinomycetales</taxon>
        <taxon>Actinomycetaceae</taxon>
        <taxon>Mobiluncus</taxon>
    </lineage>
</organism>
<dbReference type="PANTHER" id="PTHR11717">
    <property type="entry name" value="LOW MOLECULAR WEIGHT PROTEIN TYROSINE PHOSPHATASE"/>
    <property type="match status" value="1"/>
</dbReference>
<protein>
    <recommendedName>
        <fullName evidence="2">protein-tyrosine-phosphatase</fullName>
        <ecNumber evidence="2">3.1.3.48</ecNumber>
    </recommendedName>
</protein>
<dbReference type="EMBL" id="JABCUI010000002">
    <property type="protein sequence ID" value="NMW87362.1"/>
    <property type="molecule type" value="Genomic_DNA"/>
</dbReference>
<dbReference type="CDD" id="cd16343">
    <property type="entry name" value="LMWPTP"/>
    <property type="match status" value="1"/>
</dbReference>
<proteinExistence type="inferred from homology"/>
<comment type="caution">
    <text evidence="7">The sequence shown here is derived from an EMBL/GenBank/DDBJ whole genome shotgun (WGS) entry which is preliminary data.</text>
</comment>
<feature type="active site" description="Nucleophile" evidence="5">
    <location>
        <position position="13"/>
    </location>
</feature>
<dbReference type="PANTHER" id="PTHR11717:SF7">
    <property type="entry name" value="LOW MOLECULAR WEIGHT PHOSPHOTYROSINE PROTEIN PHOSPHATASE"/>
    <property type="match status" value="1"/>
</dbReference>